<dbReference type="GO" id="GO:0016887">
    <property type="term" value="F:ATP hydrolysis activity"/>
    <property type="evidence" value="ECO:0007669"/>
    <property type="project" value="RHEA"/>
</dbReference>
<dbReference type="Pfam" id="PF00271">
    <property type="entry name" value="Helicase_C"/>
    <property type="match status" value="1"/>
</dbReference>
<dbReference type="GO" id="GO:0006302">
    <property type="term" value="P:double-strand break repair"/>
    <property type="evidence" value="ECO:0007669"/>
    <property type="project" value="InterPro"/>
</dbReference>
<evidence type="ECO:0000256" key="4">
    <source>
        <dbReference type="ARBA" id="ARBA00022741"/>
    </source>
</evidence>
<evidence type="ECO:0000256" key="9">
    <source>
        <dbReference type="ARBA" id="ARBA00023125"/>
    </source>
</evidence>
<gene>
    <name evidence="12" type="primary">priA</name>
    <name evidence="15" type="ORF">SAMN02745131_00167</name>
</gene>
<evidence type="ECO:0000256" key="2">
    <source>
        <dbReference type="ARBA" id="ARBA00022705"/>
    </source>
</evidence>
<dbReference type="SMART" id="SM00487">
    <property type="entry name" value="DEXDc"/>
    <property type="match status" value="1"/>
</dbReference>
<dbReference type="Pfam" id="PF18074">
    <property type="entry name" value="PriA_C"/>
    <property type="match status" value="1"/>
</dbReference>
<keyword evidence="3 12" id="KW-0479">Metal-binding</keyword>
<evidence type="ECO:0000256" key="1">
    <source>
        <dbReference type="ARBA" id="ARBA00022515"/>
    </source>
</evidence>
<accession>A0A1M4SMC3</accession>
<keyword evidence="6 12" id="KW-0347">Helicase</keyword>
<organism evidence="15 16">
    <name type="scientific">Flavisolibacter ginsengisoli DSM 18119</name>
    <dbReference type="NCBI Taxonomy" id="1121884"/>
    <lineage>
        <taxon>Bacteria</taxon>
        <taxon>Pseudomonadati</taxon>
        <taxon>Bacteroidota</taxon>
        <taxon>Chitinophagia</taxon>
        <taxon>Chitinophagales</taxon>
        <taxon>Chitinophagaceae</taxon>
        <taxon>Flavisolibacter</taxon>
    </lineage>
</organism>
<comment type="catalytic activity">
    <reaction evidence="11 12">
        <text>ATP + H2O = ADP + phosphate + H(+)</text>
        <dbReference type="Rhea" id="RHEA:13065"/>
        <dbReference type="ChEBI" id="CHEBI:15377"/>
        <dbReference type="ChEBI" id="CHEBI:15378"/>
        <dbReference type="ChEBI" id="CHEBI:30616"/>
        <dbReference type="ChEBI" id="CHEBI:43474"/>
        <dbReference type="ChEBI" id="CHEBI:456216"/>
        <dbReference type="EC" id="5.6.2.4"/>
    </reaction>
</comment>
<dbReference type="AlphaFoldDB" id="A0A1M4SMC3"/>
<evidence type="ECO:0000313" key="16">
    <source>
        <dbReference type="Proteomes" id="UP000184048"/>
    </source>
</evidence>
<comment type="cofactor">
    <cofactor evidence="12">
        <name>Zn(2+)</name>
        <dbReference type="ChEBI" id="CHEBI:29105"/>
    </cofactor>
    <text evidence="12">Binds 2 zinc ions per subunit.</text>
</comment>
<dbReference type="Pfam" id="PF18319">
    <property type="entry name" value="Zn_ribbon_PriA"/>
    <property type="match status" value="1"/>
</dbReference>
<dbReference type="Pfam" id="PF17764">
    <property type="entry name" value="PriA_3primeBD"/>
    <property type="match status" value="1"/>
</dbReference>
<evidence type="ECO:0000259" key="13">
    <source>
        <dbReference type="PROSITE" id="PS51192"/>
    </source>
</evidence>
<dbReference type="GO" id="GO:0005524">
    <property type="term" value="F:ATP binding"/>
    <property type="evidence" value="ECO:0007669"/>
    <property type="project" value="UniProtKB-UniRule"/>
</dbReference>
<keyword evidence="7 12" id="KW-0862">Zinc</keyword>
<comment type="similarity">
    <text evidence="12">Belongs to the helicase family. PriA subfamily.</text>
</comment>
<dbReference type="GO" id="GO:1990077">
    <property type="term" value="C:primosome complex"/>
    <property type="evidence" value="ECO:0007669"/>
    <property type="project" value="UniProtKB-UniRule"/>
</dbReference>
<keyword evidence="8 12" id="KW-0067">ATP-binding</keyword>
<dbReference type="InterPro" id="IPR041236">
    <property type="entry name" value="PriA_C"/>
</dbReference>
<keyword evidence="2 12" id="KW-0235">DNA replication</keyword>
<keyword evidence="10 12" id="KW-0413">Isomerase</keyword>
<evidence type="ECO:0000256" key="11">
    <source>
        <dbReference type="ARBA" id="ARBA00048988"/>
    </source>
</evidence>
<dbReference type="SMART" id="SM00490">
    <property type="entry name" value="HELICc"/>
    <property type="match status" value="1"/>
</dbReference>
<dbReference type="FunFam" id="3.40.50.300:FF:000489">
    <property type="entry name" value="Primosome assembly protein PriA"/>
    <property type="match status" value="1"/>
</dbReference>
<keyword evidence="16" id="KW-1185">Reference proteome</keyword>
<dbReference type="HAMAP" id="MF_00983">
    <property type="entry name" value="PriA"/>
    <property type="match status" value="1"/>
</dbReference>
<dbReference type="CDD" id="cd18804">
    <property type="entry name" value="SF2_C_priA"/>
    <property type="match status" value="1"/>
</dbReference>
<protein>
    <recommendedName>
        <fullName evidence="12">Replication restart protein PriA</fullName>
    </recommendedName>
    <alternativeName>
        <fullName evidence="12">ATP-dependent DNA helicase PriA</fullName>
        <ecNumber evidence="12">5.6.2.4</ecNumber>
    </alternativeName>
    <alternativeName>
        <fullName evidence="12">DNA 3'-5' helicase PriA</fullName>
    </alternativeName>
</protein>
<dbReference type="PANTHER" id="PTHR30580:SF0">
    <property type="entry name" value="PRIMOSOMAL PROTEIN N"/>
    <property type="match status" value="1"/>
</dbReference>
<dbReference type="STRING" id="1121884.SAMN02745131_00167"/>
<evidence type="ECO:0000259" key="14">
    <source>
        <dbReference type="PROSITE" id="PS51194"/>
    </source>
</evidence>
<feature type="binding site" evidence="12">
    <location>
        <position position="522"/>
    </location>
    <ligand>
        <name>Zn(2+)</name>
        <dbReference type="ChEBI" id="CHEBI:29105"/>
        <label>1</label>
    </ligand>
</feature>
<keyword evidence="1 12" id="KW-0639">Primosome</keyword>
<dbReference type="Gene3D" id="3.40.50.300">
    <property type="entry name" value="P-loop containing nucleotide triphosphate hydrolases"/>
    <property type="match status" value="2"/>
</dbReference>
<keyword evidence="9 12" id="KW-0238">DNA-binding</keyword>
<dbReference type="InterPro" id="IPR014001">
    <property type="entry name" value="Helicase_ATP-bd"/>
</dbReference>
<sequence length="813" mass="93177">MFAEVIIPLALPRNYTWKIPDKMLDSLQVGCRVEVNLGKNKRYAGVIKRIHSDEPSSFEAKEIINLLDPEPVIQRYQLQFWEWMAEYYMCSEGEVMAAALPSHFKLSSETILIYNEEFGDDFSALDNEEYLVAEALLLKHELKLSEVQQILDVTHVYPIVNRLIGKKLCFVWESLKQTFNSKKESFVLLEHEFDNEDRLSELLNNWGRAPKQMELLLAYLHLMKTQGEVTKTELLKKSSASDAQLKGLVEKGVLRIEKRSVDRLHFAPKDIFVDFDLTASQQEAFQKVQLCFDSRKVCLLHGITSSGKTHVYIKLIEQFIRKGQQVLYMLPEITLTSQIIRRLQKHFGGYIGIYHSKFSQNERVEIWNKVKSGELKIVLGARSSLFLPYHDLGLIICDEEHDSSYKQQDPAPRYHGRDAAIFMASLLQSKVLLGSATPSLETYYNAKQDKYGLVTLSERFGDVKLPAMEIVDTRTIAKKPGEKIMLSPQLLDEIKATAAKGKQTILFQNRRGYAPYQVCTVCGWIAECRNCDVSLTYHKFSNKLKCHYCGSIYPITATCQACGSDKLVQRSFGTEKIEEVLTTELEGVKIGRMDIDTVRNKNAHDILIQQFEQKKIDVLVGTQMVVKGLDFDNVDLVGILDADALVHFADFRVNERAFQLMEQVSGRAGRRDSAGRVLIQTINPKHPVLLHVLQHDYVGMYNEEIEKRRQFFYPPFSRIIQVQFRHKERDVVTDAAHVFARSIEVPYGKYLVGPAEPVVNRVRNMFLMELLIKLPRDSQLIARCKRDILNGCNQLHSEARFKKVVIVPDVDAI</sequence>
<proteinExistence type="inferred from homology"/>
<dbReference type="RefSeq" id="WP_072833336.1">
    <property type="nucleotide sequence ID" value="NZ_FQUU01000001.1"/>
</dbReference>
<dbReference type="OrthoDB" id="9759544at2"/>
<evidence type="ECO:0000256" key="7">
    <source>
        <dbReference type="ARBA" id="ARBA00022833"/>
    </source>
</evidence>
<keyword evidence="5 12" id="KW-0378">Hydrolase</keyword>
<evidence type="ECO:0000256" key="10">
    <source>
        <dbReference type="ARBA" id="ARBA00023235"/>
    </source>
</evidence>
<dbReference type="GO" id="GO:0043138">
    <property type="term" value="F:3'-5' DNA helicase activity"/>
    <property type="evidence" value="ECO:0007669"/>
    <property type="project" value="UniProtKB-EC"/>
</dbReference>
<dbReference type="InterPro" id="IPR001650">
    <property type="entry name" value="Helicase_C-like"/>
</dbReference>
<name>A0A1M4SMC3_9BACT</name>
<feature type="binding site" evidence="12">
    <location>
        <position position="528"/>
    </location>
    <ligand>
        <name>Zn(2+)</name>
        <dbReference type="ChEBI" id="CHEBI:29105"/>
        <label>2</label>
    </ligand>
</feature>
<keyword evidence="4 12" id="KW-0547">Nucleotide-binding</keyword>
<dbReference type="EC" id="5.6.2.4" evidence="12"/>
<feature type="binding site" evidence="12">
    <location>
        <position position="549"/>
    </location>
    <ligand>
        <name>Zn(2+)</name>
        <dbReference type="ChEBI" id="CHEBI:29105"/>
        <label>2</label>
    </ligand>
</feature>
<evidence type="ECO:0000256" key="3">
    <source>
        <dbReference type="ARBA" id="ARBA00022723"/>
    </source>
</evidence>
<dbReference type="EMBL" id="FQUU01000001">
    <property type="protein sequence ID" value="SHE33370.1"/>
    <property type="molecule type" value="Genomic_DNA"/>
</dbReference>
<dbReference type="InterPro" id="IPR040498">
    <property type="entry name" value="PriA_CRR"/>
</dbReference>
<comment type="function">
    <text evidence="12">Initiates the restart of stalled replication forks, which reloads the replicative helicase on sites other than the origin of replication. Recognizes and binds to abandoned replication forks and remodels them to uncover a helicase loading site. Promotes assembly of the primosome at these replication forks.</text>
</comment>
<dbReference type="GO" id="GO:0006310">
    <property type="term" value="P:DNA recombination"/>
    <property type="evidence" value="ECO:0007669"/>
    <property type="project" value="InterPro"/>
</dbReference>
<dbReference type="GO" id="GO:0006269">
    <property type="term" value="P:DNA replication, synthesis of primer"/>
    <property type="evidence" value="ECO:0007669"/>
    <property type="project" value="UniProtKB-KW"/>
</dbReference>
<dbReference type="PANTHER" id="PTHR30580">
    <property type="entry name" value="PRIMOSOMAL PROTEIN N"/>
    <property type="match status" value="1"/>
</dbReference>
<dbReference type="PROSITE" id="PS51194">
    <property type="entry name" value="HELICASE_CTER"/>
    <property type="match status" value="1"/>
</dbReference>
<dbReference type="Pfam" id="PF00270">
    <property type="entry name" value="DEAD"/>
    <property type="match status" value="1"/>
</dbReference>
<feature type="binding site" evidence="12">
    <location>
        <position position="559"/>
    </location>
    <ligand>
        <name>Zn(2+)</name>
        <dbReference type="ChEBI" id="CHEBI:29105"/>
        <label>1</label>
    </ligand>
</feature>
<feature type="domain" description="Helicase ATP-binding" evidence="13">
    <location>
        <begin position="289"/>
        <end position="456"/>
    </location>
</feature>
<comment type="catalytic activity">
    <reaction evidence="12">
        <text>Couples ATP hydrolysis with the unwinding of duplex DNA by translocating in the 3'-5' direction.</text>
        <dbReference type="EC" id="5.6.2.4"/>
    </reaction>
</comment>
<dbReference type="InterPro" id="IPR041222">
    <property type="entry name" value="PriA_3primeBD"/>
</dbReference>
<evidence type="ECO:0000256" key="5">
    <source>
        <dbReference type="ARBA" id="ARBA00022801"/>
    </source>
</evidence>
<feature type="binding site" evidence="12">
    <location>
        <position position="546"/>
    </location>
    <ligand>
        <name>Zn(2+)</name>
        <dbReference type="ChEBI" id="CHEBI:29105"/>
        <label>2</label>
    </ligand>
</feature>
<feature type="binding site" evidence="12">
    <location>
        <position position="531"/>
    </location>
    <ligand>
        <name>Zn(2+)</name>
        <dbReference type="ChEBI" id="CHEBI:29105"/>
        <label>2</label>
    </ligand>
</feature>
<dbReference type="InterPro" id="IPR011545">
    <property type="entry name" value="DEAD/DEAH_box_helicase_dom"/>
</dbReference>
<evidence type="ECO:0000256" key="6">
    <source>
        <dbReference type="ARBA" id="ARBA00022806"/>
    </source>
</evidence>
<dbReference type="FunFam" id="3.40.1440.60:FF:000001">
    <property type="entry name" value="Primosomal protein N"/>
    <property type="match status" value="1"/>
</dbReference>
<reference evidence="15" key="1">
    <citation type="submission" date="2016-11" db="EMBL/GenBank/DDBJ databases">
        <authorList>
            <person name="Jaros S."/>
            <person name="Januszkiewicz K."/>
            <person name="Wedrychowicz H."/>
        </authorList>
    </citation>
    <scope>NUCLEOTIDE SEQUENCE [LARGE SCALE GENOMIC DNA]</scope>
    <source>
        <strain evidence="15">DSM 18119</strain>
    </source>
</reference>
<dbReference type="GO" id="GO:0006270">
    <property type="term" value="P:DNA replication initiation"/>
    <property type="evidence" value="ECO:0007669"/>
    <property type="project" value="TreeGrafter"/>
</dbReference>
<dbReference type="InterPro" id="IPR042115">
    <property type="entry name" value="PriA_3primeBD_sf"/>
</dbReference>
<dbReference type="InterPro" id="IPR005259">
    <property type="entry name" value="PriA"/>
</dbReference>
<dbReference type="Gene3D" id="3.40.1440.60">
    <property type="entry name" value="PriA, 3(prime) DNA-binding domain"/>
    <property type="match status" value="1"/>
</dbReference>
<dbReference type="PROSITE" id="PS51192">
    <property type="entry name" value="HELICASE_ATP_BIND_1"/>
    <property type="match status" value="1"/>
</dbReference>
<evidence type="ECO:0000256" key="12">
    <source>
        <dbReference type="HAMAP-Rule" id="MF_00983"/>
    </source>
</evidence>
<comment type="subunit">
    <text evidence="12">Component of the replication restart primosome.</text>
</comment>
<dbReference type="GO" id="GO:0003677">
    <property type="term" value="F:DNA binding"/>
    <property type="evidence" value="ECO:0007669"/>
    <property type="project" value="UniProtKB-UniRule"/>
</dbReference>
<dbReference type="InterPro" id="IPR027417">
    <property type="entry name" value="P-loop_NTPase"/>
</dbReference>
<dbReference type="NCBIfam" id="TIGR00595">
    <property type="entry name" value="priA"/>
    <property type="match status" value="1"/>
</dbReference>
<feature type="domain" description="Helicase C-terminal" evidence="14">
    <location>
        <begin position="554"/>
        <end position="709"/>
    </location>
</feature>
<dbReference type="CDD" id="cd17929">
    <property type="entry name" value="DEXHc_priA"/>
    <property type="match status" value="1"/>
</dbReference>
<dbReference type="SUPFAM" id="SSF52540">
    <property type="entry name" value="P-loop containing nucleoside triphosphate hydrolases"/>
    <property type="match status" value="2"/>
</dbReference>
<evidence type="ECO:0000256" key="8">
    <source>
        <dbReference type="ARBA" id="ARBA00022840"/>
    </source>
</evidence>
<dbReference type="Proteomes" id="UP000184048">
    <property type="component" value="Unassembled WGS sequence"/>
</dbReference>
<dbReference type="GO" id="GO:0008270">
    <property type="term" value="F:zinc ion binding"/>
    <property type="evidence" value="ECO:0007669"/>
    <property type="project" value="UniProtKB-UniRule"/>
</dbReference>
<feature type="binding site" evidence="12">
    <location>
        <position position="562"/>
    </location>
    <ligand>
        <name>Zn(2+)</name>
        <dbReference type="ChEBI" id="CHEBI:29105"/>
        <label>1</label>
    </ligand>
</feature>
<evidence type="ECO:0000313" key="15">
    <source>
        <dbReference type="EMBL" id="SHE33370.1"/>
    </source>
</evidence>
<feature type="binding site" evidence="12">
    <location>
        <position position="519"/>
    </location>
    <ligand>
        <name>Zn(2+)</name>
        <dbReference type="ChEBI" id="CHEBI:29105"/>
        <label>1</label>
    </ligand>
</feature>